<dbReference type="Proteomes" id="UP000593567">
    <property type="component" value="Unassembled WGS sequence"/>
</dbReference>
<dbReference type="AlphaFoldDB" id="A0A7J7KRE9"/>
<evidence type="ECO:0000313" key="2">
    <source>
        <dbReference type="EMBL" id="KAF6040776.1"/>
    </source>
</evidence>
<organism evidence="2 3">
    <name type="scientific">Bugula neritina</name>
    <name type="common">Brown bryozoan</name>
    <name type="synonym">Sertularia neritina</name>
    <dbReference type="NCBI Taxonomy" id="10212"/>
    <lineage>
        <taxon>Eukaryota</taxon>
        <taxon>Metazoa</taxon>
        <taxon>Spiralia</taxon>
        <taxon>Lophotrochozoa</taxon>
        <taxon>Bryozoa</taxon>
        <taxon>Gymnolaemata</taxon>
        <taxon>Cheilostomatida</taxon>
        <taxon>Flustrina</taxon>
        <taxon>Buguloidea</taxon>
        <taxon>Bugulidae</taxon>
        <taxon>Bugula</taxon>
    </lineage>
</organism>
<accession>A0A7J7KRE9</accession>
<gene>
    <name evidence="2" type="ORF">EB796_000918</name>
</gene>
<name>A0A7J7KRE9_BUGNE</name>
<feature type="region of interest" description="Disordered" evidence="1">
    <location>
        <begin position="79"/>
        <end position="106"/>
    </location>
</feature>
<comment type="caution">
    <text evidence="2">The sequence shown here is derived from an EMBL/GenBank/DDBJ whole genome shotgun (WGS) entry which is preliminary data.</text>
</comment>
<dbReference type="EMBL" id="VXIV02000104">
    <property type="protein sequence ID" value="KAF6040776.1"/>
    <property type="molecule type" value="Genomic_DNA"/>
</dbReference>
<sequence>MLRSTQQISMRIYLQAHLTCQQWFAGLSPPYACTPYPAPRSLPFRQMESGQPMQNALPGILENVPHRLNPIAMQSQCLSPSASSTAPQLPPVAPLGSARLSFYSDR</sequence>
<evidence type="ECO:0000313" key="3">
    <source>
        <dbReference type="Proteomes" id="UP000593567"/>
    </source>
</evidence>
<evidence type="ECO:0000256" key="1">
    <source>
        <dbReference type="SAM" id="MobiDB-lite"/>
    </source>
</evidence>
<proteinExistence type="predicted"/>
<reference evidence="2" key="1">
    <citation type="submission" date="2020-06" db="EMBL/GenBank/DDBJ databases">
        <title>Draft genome of Bugula neritina, a colonial animal packing powerful symbionts and potential medicines.</title>
        <authorList>
            <person name="Rayko M."/>
        </authorList>
    </citation>
    <scope>NUCLEOTIDE SEQUENCE [LARGE SCALE GENOMIC DNA]</scope>
    <source>
        <strain evidence="2">Kwan_BN1</strain>
    </source>
</reference>
<keyword evidence="3" id="KW-1185">Reference proteome</keyword>
<protein>
    <submittedName>
        <fullName evidence="2">Uncharacterized protein</fullName>
    </submittedName>
</protein>